<dbReference type="Proteomes" id="UP001162131">
    <property type="component" value="Unassembled WGS sequence"/>
</dbReference>
<feature type="region of interest" description="Disordered" evidence="1">
    <location>
        <begin position="1"/>
        <end position="51"/>
    </location>
</feature>
<keyword evidence="3" id="KW-1185">Reference proteome</keyword>
<comment type="caution">
    <text evidence="2">The sequence shown here is derived from an EMBL/GenBank/DDBJ whole genome shotgun (WGS) entry which is preliminary data.</text>
</comment>
<dbReference type="EMBL" id="CAJZBQ010000005">
    <property type="protein sequence ID" value="CAG9311807.1"/>
    <property type="molecule type" value="Genomic_DNA"/>
</dbReference>
<dbReference type="AlphaFoldDB" id="A0AAU9ICA2"/>
<gene>
    <name evidence="2" type="ORF">BSTOLATCC_MIC5067</name>
</gene>
<protein>
    <submittedName>
        <fullName evidence="2">Uncharacterized protein</fullName>
    </submittedName>
</protein>
<feature type="region of interest" description="Disordered" evidence="1">
    <location>
        <begin position="123"/>
        <end position="142"/>
    </location>
</feature>
<feature type="region of interest" description="Disordered" evidence="1">
    <location>
        <begin position="334"/>
        <end position="359"/>
    </location>
</feature>
<dbReference type="GO" id="GO:0003676">
    <property type="term" value="F:nucleic acid binding"/>
    <property type="evidence" value="ECO:0007669"/>
    <property type="project" value="InterPro"/>
</dbReference>
<reference evidence="2" key="1">
    <citation type="submission" date="2021-09" db="EMBL/GenBank/DDBJ databases">
        <authorList>
            <consortium name="AG Swart"/>
            <person name="Singh M."/>
            <person name="Singh A."/>
            <person name="Seah K."/>
            <person name="Emmerich C."/>
        </authorList>
    </citation>
    <scope>NUCLEOTIDE SEQUENCE</scope>
    <source>
        <strain evidence="2">ATCC30299</strain>
    </source>
</reference>
<dbReference type="InterPro" id="IPR035979">
    <property type="entry name" value="RBD_domain_sf"/>
</dbReference>
<evidence type="ECO:0000313" key="2">
    <source>
        <dbReference type="EMBL" id="CAG9311807.1"/>
    </source>
</evidence>
<evidence type="ECO:0000256" key="1">
    <source>
        <dbReference type="SAM" id="MobiDB-lite"/>
    </source>
</evidence>
<evidence type="ECO:0000313" key="3">
    <source>
        <dbReference type="Proteomes" id="UP001162131"/>
    </source>
</evidence>
<feature type="compositionally biased region" description="Polar residues" evidence="1">
    <location>
        <begin position="9"/>
        <end position="51"/>
    </location>
</feature>
<dbReference type="SUPFAM" id="SSF54928">
    <property type="entry name" value="RNA-binding domain, RBD"/>
    <property type="match status" value="1"/>
</dbReference>
<proteinExistence type="predicted"/>
<name>A0AAU9ICA2_9CILI</name>
<sequence length="539" mass="61332">MSEARNRLQAYNSSHIFTNDDLSAPSQRTRTPQNFRKSDSNFLNNTSRESPNSRIIRNTFANQKYNQRSEVLDGCVEQAKTCKEEVKPAKIDTRTMSPAGVKPADIDVSPRPRVCQTMKSSVFTPSSIPAPRISPHKPRDQESLLGSEPLVFYKKSINEHIETNEFFEPRYKEDSAAERKAKEFHGGLAIEIDKKSERNDSPIKTVKQLKEENLASSHFETTRKSYDNPKILKENNEQIGFSPERRKAEMRSSAIFDDRKVVEVPKDQIEKPDDSLRRKDANYSDLFGNSHYSPKKKITEKLISATEKWTESVSPLNKSQGYDPKTQLYKNLRASHESSEPVTIQTENSEPEKQIHNMPNCSPAKRLKAKELVSSFQDFKDYSNYTPVLSKDLNLIELDLKGLSSTMTDQDLKKICSSVHIVSARAEIDNFTGKCKGTGRIKVRTNSMREKELKSLEMTLAEKGIAFKNPENEKKCSNKQAKPKSQETSALVAKMKNLESSEVFGSAGRSSNQWRQSVKRVGTDEQFLSQLQWKMTRKA</sequence>
<accession>A0AAU9ICA2</accession>
<organism evidence="2 3">
    <name type="scientific">Blepharisma stoltei</name>
    <dbReference type="NCBI Taxonomy" id="1481888"/>
    <lineage>
        <taxon>Eukaryota</taxon>
        <taxon>Sar</taxon>
        <taxon>Alveolata</taxon>
        <taxon>Ciliophora</taxon>
        <taxon>Postciliodesmatophora</taxon>
        <taxon>Heterotrichea</taxon>
        <taxon>Heterotrichida</taxon>
        <taxon>Blepharismidae</taxon>
        <taxon>Blepharisma</taxon>
    </lineage>
</organism>
<feature type="region of interest" description="Disordered" evidence="1">
    <location>
        <begin position="502"/>
        <end position="522"/>
    </location>
</feature>